<accession>A0A9N8V138</accession>
<comment type="caution">
    <text evidence="2">The sequence shown here is derived from an EMBL/GenBank/DDBJ whole genome shotgun (WGS) entry which is preliminary data.</text>
</comment>
<sequence length="148" mass="16166">MYPPPLFESGANTGFVQTLQSKDTTHVVDATTSSLKRTSESTPVDKSSNKKVKKAKLESPSSSSSTIASQTKTITNSGNFTDLYNVIIKAEERIESTNQEAQKKLIEEVAKQLPNDLPRNAIEKRVKGQGSFITFSKLLVEKDMVGTA</sequence>
<feature type="region of interest" description="Disordered" evidence="1">
    <location>
        <begin position="22"/>
        <end position="70"/>
    </location>
</feature>
<evidence type="ECO:0000313" key="3">
    <source>
        <dbReference type="Proteomes" id="UP000789831"/>
    </source>
</evidence>
<dbReference type="OrthoDB" id="2395307at2759"/>
<dbReference type="Proteomes" id="UP000789831">
    <property type="component" value="Unassembled WGS sequence"/>
</dbReference>
<dbReference type="EMBL" id="CAJVPL010000002">
    <property type="protein sequence ID" value="CAG8433127.1"/>
    <property type="molecule type" value="Genomic_DNA"/>
</dbReference>
<feature type="compositionally biased region" description="Polar residues" evidence="1">
    <location>
        <begin position="30"/>
        <end position="45"/>
    </location>
</feature>
<gene>
    <name evidence="2" type="ORF">AGERDE_LOCUS49</name>
</gene>
<protein>
    <submittedName>
        <fullName evidence="2">7789_t:CDS:1</fullName>
    </submittedName>
</protein>
<evidence type="ECO:0000256" key="1">
    <source>
        <dbReference type="SAM" id="MobiDB-lite"/>
    </source>
</evidence>
<organism evidence="2 3">
    <name type="scientific">Ambispora gerdemannii</name>
    <dbReference type="NCBI Taxonomy" id="144530"/>
    <lineage>
        <taxon>Eukaryota</taxon>
        <taxon>Fungi</taxon>
        <taxon>Fungi incertae sedis</taxon>
        <taxon>Mucoromycota</taxon>
        <taxon>Glomeromycotina</taxon>
        <taxon>Glomeromycetes</taxon>
        <taxon>Archaeosporales</taxon>
        <taxon>Ambisporaceae</taxon>
        <taxon>Ambispora</taxon>
    </lineage>
</organism>
<evidence type="ECO:0000313" key="2">
    <source>
        <dbReference type="EMBL" id="CAG8433127.1"/>
    </source>
</evidence>
<keyword evidence="3" id="KW-1185">Reference proteome</keyword>
<feature type="compositionally biased region" description="Low complexity" evidence="1">
    <location>
        <begin position="58"/>
        <end position="70"/>
    </location>
</feature>
<reference evidence="2" key="1">
    <citation type="submission" date="2021-06" db="EMBL/GenBank/DDBJ databases">
        <authorList>
            <person name="Kallberg Y."/>
            <person name="Tangrot J."/>
            <person name="Rosling A."/>
        </authorList>
    </citation>
    <scope>NUCLEOTIDE SEQUENCE</scope>
    <source>
        <strain evidence="2">MT106</strain>
    </source>
</reference>
<dbReference type="AlphaFoldDB" id="A0A9N8V138"/>
<proteinExistence type="predicted"/>
<name>A0A9N8V138_9GLOM</name>